<keyword evidence="2" id="KW-1003">Cell membrane</keyword>
<sequence length="322" mass="37668">MAIFPSKMIKFMDVEEHRGAKELFEFNLNTLRILGVWKWDVPQWRLYRAFAFLTIISLILFVVTQVCYAYIHITNLDRLTKVLIPGVFSGLLAFKYTYLLIRSDEAFELIYQLQNEIFTKERPPTRQQSVILNRYAARAKFYSIVRSNIALSIIIFWLLYPIKDMLGEYAEDASEYVKFNRSKATIVQLPFVAYYPYDVENNTLYYILTYLYQAFCGLSVFVGMPAWDMLFVSIFIHISGHFKALQHVLIHLSDEAREILQLDKTELQLHRAIQLSEQTDADVKSVWRTGDGEGNLIIILLAFGKVCSMVMCTRNLLFCDYW</sequence>
<dbReference type="GO" id="GO:0005886">
    <property type="term" value="C:plasma membrane"/>
    <property type="evidence" value="ECO:0007669"/>
    <property type="project" value="UniProtKB-SubCell"/>
</dbReference>
<dbReference type="PANTHER" id="PTHR21137:SF35">
    <property type="entry name" value="ODORANT RECEPTOR 19A-RELATED"/>
    <property type="match status" value="1"/>
</dbReference>
<evidence type="ECO:0000256" key="6">
    <source>
        <dbReference type="ARBA" id="ARBA00022989"/>
    </source>
</evidence>
<evidence type="ECO:0000313" key="11">
    <source>
        <dbReference type="EMBL" id="GFG31249.1"/>
    </source>
</evidence>
<feature type="transmembrane region" description="Helical" evidence="10">
    <location>
        <begin position="83"/>
        <end position="101"/>
    </location>
</feature>
<evidence type="ECO:0000256" key="7">
    <source>
        <dbReference type="ARBA" id="ARBA00023136"/>
    </source>
</evidence>
<dbReference type="PANTHER" id="PTHR21137">
    <property type="entry name" value="ODORANT RECEPTOR"/>
    <property type="match status" value="1"/>
</dbReference>
<dbReference type="GO" id="GO:0005549">
    <property type="term" value="F:odorant binding"/>
    <property type="evidence" value="ECO:0007669"/>
    <property type="project" value="InterPro"/>
</dbReference>
<dbReference type="EMBL" id="BLKM01000292">
    <property type="protein sequence ID" value="GFG31249.1"/>
    <property type="molecule type" value="Genomic_DNA"/>
</dbReference>
<keyword evidence="4 10" id="KW-0812">Transmembrane</keyword>
<comment type="caution">
    <text evidence="11">The sequence shown here is derived from an EMBL/GenBank/DDBJ whole genome shotgun (WGS) entry which is preliminary data.</text>
</comment>
<evidence type="ECO:0008006" key="13">
    <source>
        <dbReference type="Google" id="ProtNLM"/>
    </source>
</evidence>
<dbReference type="InterPro" id="IPR004117">
    <property type="entry name" value="7tm6_olfct_rcpt"/>
</dbReference>
<evidence type="ECO:0000313" key="12">
    <source>
        <dbReference type="Proteomes" id="UP000502823"/>
    </source>
</evidence>
<evidence type="ECO:0000256" key="2">
    <source>
        <dbReference type="ARBA" id="ARBA00022475"/>
    </source>
</evidence>
<evidence type="ECO:0000256" key="1">
    <source>
        <dbReference type="ARBA" id="ARBA00004651"/>
    </source>
</evidence>
<protein>
    <recommendedName>
        <fullName evidence="13">Odorant receptor</fullName>
    </recommendedName>
</protein>
<reference evidence="12" key="1">
    <citation type="submission" date="2020-01" db="EMBL/GenBank/DDBJ databases">
        <title>Draft genome sequence of the Termite Coptotermes fromosanus.</title>
        <authorList>
            <person name="Itakura S."/>
            <person name="Yosikawa Y."/>
            <person name="Umezawa K."/>
        </authorList>
    </citation>
    <scope>NUCLEOTIDE SEQUENCE [LARGE SCALE GENOMIC DNA]</scope>
</reference>
<evidence type="ECO:0000256" key="4">
    <source>
        <dbReference type="ARBA" id="ARBA00022692"/>
    </source>
</evidence>
<feature type="transmembrane region" description="Helical" evidence="10">
    <location>
        <begin position="141"/>
        <end position="160"/>
    </location>
</feature>
<dbReference type="GO" id="GO:0004984">
    <property type="term" value="F:olfactory receptor activity"/>
    <property type="evidence" value="ECO:0007669"/>
    <property type="project" value="InterPro"/>
</dbReference>
<proteinExistence type="predicted"/>
<dbReference type="Pfam" id="PF02949">
    <property type="entry name" value="7tm_6"/>
    <property type="match status" value="1"/>
</dbReference>
<keyword evidence="9" id="KW-0807">Transducer</keyword>
<feature type="transmembrane region" description="Helical" evidence="10">
    <location>
        <begin position="49"/>
        <end position="71"/>
    </location>
</feature>
<comment type="subcellular location">
    <subcellularLocation>
        <location evidence="1">Cell membrane</location>
        <topology evidence="1">Multi-pass membrane protein</topology>
    </subcellularLocation>
</comment>
<gene>
    <name evidence="11" type="ORF">Cfor_06777</name>
</gene>
<evidence type="ECO:0000256" key="9">
    <source>
        <dbReference type="ARBA" id="ARBA00023224"/>
    </source>
</evidence>
<feature type="transmembrane region" description="Helical" evidence="10">
    <location>
        <begin position="210"/>
        <end position="236"/>
    </location>
</feature>
<keyword evidence="5" id="KW-0552">Olfaction</keyword>
<dbReference type="InParanoid" id="A0A6L2PFD2"/>
<keyword evidence="8" id="KW-0675">Receptor</keyword>
<evidence type="ECO:0000256" key="8">
    <source>
        <dbReference type="ARBA" id="ARBA00023170"/>
    </source>
</evidence>
<dbReference type="FunCoup" id="A0A6L2PFD2">
    <property type="interactions" value="17"/>
</dbReference>
<evidence type="ECO:0000256" key="10">
    <source>
        <dbReference type="SAM" id="Phobius"/>
    </source>
</evidence>
<dbReference type="GO" id="GO:0007165">
    <property type="term" value="P:signal transduction"/>
    <property type="evidence" value="ECO:0007669"/>
    <property type="project" value="UniProtKB-KW"/>
</dbReference>
<evidence type="ECO:0000256" key="3">
    <source>
        <dbReference type="ARBA" id="ARBA00022606"/>
    </source>
</evidence>
<evidence type="ECO:0000256" key="5">
    <source>
        <dbReference type="ARBA" id="ARBA00022725"/>
    </source>
</evidence>
<keyword evidence="12" id="KW-1185">Reference proteome</keyword>
<accession>A0A6L2PFD2</accession>
<dbReference type="AlphaFoldDB" id="A0A6L2PFD2"/>
<keyword evidence="3" id="KW-0716">Sensory transduction</keyword>
<keyword evidence="7 10" id="KW-0472">Membrane</keyword>
<dbReference type="OrthoDB" id="8185860at2759"/>
<keyword evidence="6 10" id="KW-1133">Transmembrane helix</keyword>
<name>A0A6L2PFD2_COPFO</name>
<dbReference type="Proteomes" id="UP000502823">
    <property type="component" value="Unassembled WGS sequence"/>
</dbReference>
<organism evidence="11 12">
    <name type="scientific">Coptotermes formosanus</name>
    <name type="common">Formosan subterranean termite</name>
    <dbReference type="NCBI Taxonomy" id="36987"/>
    <lineage>
        <taxon>Eukaryota</taxon>
        <taxon>Metazoa</taxon>
        <taxon>Ecdysozoa</taxon>
        <taxon>Arthropoda</taxon>
        <taxon>Hexapoda</taxon>
        <taxon>Insecta</taxon>
        <taxon>Pterygota</taxon>
        <taxon>Neoptera</taxon>
        <taxon>Polyneoptera</taxon>
        <taxon>Dictyoptera</taxon>
        <taxon>Blattodea</taxon>
        <taxon>Blattoidea</taxon>
        <taxon>Termitoidae</taxon>
        <taxon>Rhinotermitidae</taxon>
        <taxon>Coptotermes</taxon>
    </lineage>
</organism>